<dbReference type="PROSITE" id="PS50404">
    <property type="entry name" value="GST_NTER"/>
    <property type="match status" value="1"/>
</dbReference>
<proteinExistence type="predicted"/>
<keyword evidence="5" id="KW-1185">Reference proteome</keyword>
<dbReference type="SUPFAM" id="SSF47616">
    <property type="entry name" value="GST C-terminal domain-like"/>
    <property type="match status" value="2"/>
</dbReference>
<evidence type="ECO:0000313" key="5">
    <source>
        <dbReference type="Proteomes" id="UP001642464"/>
    </source>
</evidence>
<evidence type="ECO:0000259" key="3">
    <source>
        <dbReference type="PROSITE" id="PS50405"/>
    </source>
</evidence>
<feature type="domain" description="GST N-terminal" evidence="2">
    <location>
        <begin position="305"/>
        <end position="397"/>
    </location>
</feature>
<evidence type="ECO:0000313" key="4">
    <source>
        <dbReference type="EMBL" id="CAK9033200.1"/>
    </source>
</evidence>
<dbReference type="Pfam" id="PF13410">
    <property type="entry name" value="GST_C_2"/>
    <property type="match status" value="1"/>
</dbReference>
<feature type="domain" description="GST C-terminal" evidence="3">
    <location>
        <begin position="159"/>
        <end position="281"/>
    </location>
</feature>
<dbReference type="EMBL" id="CAXAMM010014224">
    <property type="protein sequence ID" value="CAK9033200.1"/>
    <property type="molecule type" value="Genomic_DNA"/>
</dbReference>
<dbReference type="PANTHER" id="PTHR43968:SF6">
    <property type="entry name" value="GLUTATHIONE S-TRANSFERASE OMEGA"/>
    <property type="match status" value="1"/>
</dbReference>
<evidence type="ECO:0000256" key="1">
    <source>
        <dbReference type="SAM" id="MobiDB-lite"/>
    </source>
</evidence>
<feature type="region of interest" description="Disordered" evidence="1">
    <location>
        <begin position="525"/>
        <end position="558"/>
    </location>
</feature>
<dbReference type="InterPro" id="IPR036249">
    <property type="entry name" value="Thioredoxin-like_sf"/>
</dbReference>
<feature type="domain" description="GST C-terminal" evidence="3">
    <location>
        <begin position="398"/>
        <end position="532"/>
    </location>
</feature>
<sequence length="558" mass="62277">MREALISFVSKGMVKRKLNQADQGQAQLHDGWHKALGHSNVEVMSVHYTNDSCPFSHRAMFARCLRPPESGKVQYVPYGRQVEFAERLGVEAIQGARCFEGKTVQEIQKIRQDYLSVNPSGEVPSLVTAQGALITESEILAEYFDLSSVASKHRLVPSDPVQASRVRLCMKKFNEVVPGLFALLRNQDPAKDHECADKIRSSMHKFRSTLDEGDSFCVGAAVSLADVHCGPFLYRLSVALQHFRDFDLLEDRRIKSLLTSIKALPEFQSGSCSEEEVIANYEFVANGSQWGKDGKSFAGRGRSRFPWILHYFPVRGRAEALRMLLRATQQPYVDRLYTEEEWKVMKSQMPEGKGVPGVATRPVSNRGLPVLQLPDGTMIPETADIARFICEKRPDLFPAEQAAEAYEMTLAVNTYPLLFPQCMLASYPAEVTEAILRGELPETYHGNLKDLPPYGEVLQVFLHWEQRLGDQAFFGGAAPHFGEFFLFAALDALRQTDPSTAAKVGRLQAWYDRMGRLPAVEGYLQARPPMGPGAHGKPGSLIRKYQQPSVRSSSGYAG</sequence>
<dbReference type="PANTHER" id="PTHR43968">
    <property type="match status" value="1"/>
</dbReference>
<dbReference type="Gene3D" id="1.20.1050.10">
    <property type="match status" value="1"/>
</dbReference>
<name>A0ABP0L474_9DINO</name>
<dbReference type="SUPFAM" id="SSF52833">
    <property type="entry name" value="Thioredoxin-like"/>
    <property type="match status" value="2"/>
</dbReference>
<dbReference type="Gene3D" id="1.20.1050.130">
    <property type="match status" value="1"/>
</dbReference>
<reference evidence="4 5" key="1">
    <citation type="submission" date="2024-02" db="EMBL/GenBank/DDBJ databases">
        <authorList>
            <person name="Chen Y."/>
            <person name="Shah S."/>
            <person name="Dougan E. K."/>
            <person name="Thang M."/>
            <person name="Chan C."/>
        </authorList>
    </citation>
    <scope>NUCLEOTIDE SEQUENCE [LARGE SCALE GENOMIC DNA]</scope>
</reference>
<dbReference type="Proteomes" id="UP001642464">
    <property type="component" value="Unassembled WGS sequence"/>
</dbReference>
<organism evidence="4 5">
    <name type="scientific">Durusdinium trenchii</name>
    <dbReference type="NCBI Taxonomy" id="1381693"/>
    <lineage>
        <taxon>Eukaryota</taxon>
        <taxon>Sar</taxon>
        <taxon>Alveolata</taxon>
        <taxon>Dinophyceae</taxon>
        <taxon>Suessiales</taxon>
        <taxon>Symbiodiniaceae</taxon>
        <taxon>Durusdinium</taxon>
    </lineage>
</organism>
<feature type="compositionally biased region" description="Polar residues" evidence="1">
    <location>
        <begin position="546"/>
        <end position="558"/>
    </location>
</feature>
<protein>
    <submittedName>
        <fullName evidence="4">Glutathione S-transferase (GST class-sigma)</fullName>
    </submittedName>
</protein>
<comment type="caution">
    <text evidence="4">The sequence shown here is derived from an EMBL/GenBank/DDBJ whole genome shotgun (WGS) entry which is preliminary data.</text>
</comment>
<dbReference type="InterPro" id="IPR004045">
    <property type="entry name" value="Glutathione_S-Trfase_N"/>
</dbReference>
<dbReference type="InterPro" id="IPR036282">
    <property type="entry name" value="Glutathione-S-Trfase_C_sf"/>
</dbReference>
<dbReference type="InterPro" id="IPR050983">
    <property type="entry name" value="GST_Omega/HSP26"/>
</dbReference>
<dbReference type="Gene3D" id="3.40.30.10">
    <property type="entry name" value="Glutaredoxin"/>
    <property type="match status" value="1"/>
</dbReference>
<evidence type="ECO:0000259" key="2">
    <source>
        <dbReference type="PROSITE" id="PS50404"/>
    </source>
</evidence>
<dbReference type="InterPro" id="IPR010987">
    <property type="entry name" value="Glutathione-S-Trfase_C-like"/>
</dbReference>
<dbReference type="CDD" id="cd03039">
    <property type="entry name" value="GST_N_Sigma_like"/>
    <property type="match status" value="1"/>
</dbReference>
<dbReference type="PROSITE" id="PS50405">
    <property type="entry name" value="GST_CTER"/>
    <property type="match status" value="2"/>
</dbReference>
<accession>A0ABP0L474</accession>
<gene>
    <name evidence="4" type="ORF">SCF082_LOCUS20383</name>
</gene>